<gene>
    <name evidence="1" type="ORF">Pcinc_040408</name>
</gene>
<comment type="caution">
    <text evidence="1">The sequence shown here is derived from an EMBL/GenBank/DDBJ whole genome shotgun (WGS) entry which is preliminary data.</text>
</comment>
<proteinExistence type="predicted"/>
<dbReference type="EMBL" id="JAWQEG010007135">
    <property type="protein sequence ID" value="KAK3853030.1"/>
    <property type="molecule type" value="Genomic_DNA"/>
</dbReference>
<sequence>MVKIVVCCLRSGNFTPTNNHNNNNNNKTSGLTDVLCSTLFDPGCGGGGDGGGEGDCNVVLKSHATSQPDPFRPLGSFFPSHFPSAPLSTISPSSFPLVFPPLPLPTVPPSPLPLPIVSLPSSVSSPLHPSPFPTPHHSFSPVYHLPHPLYL</sequence>
<evidence type="ECO:0000313" key="1">
    <source>
        <dbReference type="EMBL" id="KAK3853030.1"/>
    </source>
</evidence>
<accession>A0AAE1BQC6</accession>
<name>A0AAE1BQC6_PETCI</name>
<organism evidence="1 2">
    <name type="scientific">Petrolisthes cinctipes</name>
    <name type="common">Flat porcelain crab</name>
    <dbReference type="NCBI Taxonomy" id="88211"/>
    <lineage>
        <taxon>Eukaryota</taxon>
        <taxon>Metazoa</taxon>
        <taxon>Ecdysozoa</taxon>
        <taxon>Arthropoda</taxon>
        <taxon>Crustacea</taxon>
        <taxon>Multicrustacea</taxon>
        <taxon>Malacostraca</taxon>
        <taxon>Eumalacostraca</taxon>
        <taxon>Eucarida</taxon>
        <taxon>Decapoda</taxon>
        <taxon>Pleocyemata</taxon>
        <taxon>Anomura</taxon>
        <taxon>Galatheoidea</taxon>
        <taxon>Porcellanidae</taxon>
        <taxon>Petrolisthes</taxon>
    </lineage>
</organism>
<reference evidence="1" key="1">
    <citation type="submission" date="2023-10" db="EMBL/GenBank/DDBJ databases">
        <title>Genome assemblies of two species of porcelain crab, Petrolisthes cinctipes and Petrolisthes manimaculis (Anomura: Porcellanidae).</title>
        <authorList>
            <person name="Angst P."/>
        </authorList>
    </citation>
    <scope>NUCLEOTIDE SEQUENCE</scope>
    <source>
        <strain evidence="1">PB745_01</strain>
        <tissue evidence="1">Gill</tissue>
    </source>
</reference>
<dbReference type="Proteomes" id="UP001286313">
    <property type="component" value="Unassembled WGS sequence"/>
</dbReference>
<dbReference type="AlphaFoldDB" id="A0AAE1BQC6"/>
<protein>
    <submittedName>
        <fullName evidence="1">Uncharacterized protein</fullName>
    </submittedName>
</protein>
<evidence type="ECO:0000313" key="2">
    <source>
        <dbReference type="Proteomes" id="UP001286313"/>
    </source>
</evidence>
<keyword evidence="2" id="KW-1185">Reference proteome</keyword>